<dbReference type="CDD" id="cd00093">
    <property type="entry name" value="HTH_XRE"/>
    <property type="match status" value="1"/>
</dbReference>
<sequence length="68" mass="7762">MSKKAYNRIKAVLAEEHKTNKDLAKMLGVADQTVSRWCTNAGQPSLEMLYQIAKVLKRDVRDFLVPNK</sequence>
<accession>A0ABS5W1S9</accession>
<dbReference type="SMART" id="SM00530">
    <property type="entry name" value="HTH_XRE"/>
    <property type="match status" value="1"/>
</dbReference>
<dbReference type="Pfam" id="PF01381">
    <property type="entry name" value="HTH_3"/>
    <property type="match status" value="1"/>
</dbReference>
<dbReference type="InterPro" id="IPR010982">
    <property type="entry name" value="Lambda_DNA-bd_dom_sf"/>
</dbReference>
<evidence type="ECO:0000313" key="3">
    <source>
        <dbReference type="Proteomes" id="UP000772618"/>
    </source>
</evidence>
<keyword evidence="3" id="KW-1185">Reference proteome</keyword>
<dbReference type="PROSITE" id="PS50943">
    <property type="entry name" value="HTH_CROC1"/>
    <property type="match status" value="1"/>
</dbReference>
<evidence type="ECO:0000259" key="1">
    <source>
        <dbReference type="PROSITE" id="PS50943"/>
    </source>
</evidence>
<comment type="caution">
    <text evidence="2">The sequence shown here is derived from an EMBL/GenBank/DDBJ whole genome shotgun (WGS) entry which is preliminary data.</text>
</comment>
<dbReference type="SUPFAM" id="SSF47413">
    <property type="entry name" value="lambda repressor-like DNA-binding domains"/>
    <property type="match status" value="1"/>
</dbReference>
<dbReference type="Proteomes" id="UP000772618">
    <property type="component" value="Unassembled WGS sequence"/>
</dbReference>
<feature type="domain" description="HTH cro/C1-type" evidence="1">
    <location>
        <begin position="9"/>
        <end position="63"/>
    </location>
</feature>
<protein>
    <submittedName>
        <fullName evidence="2">Helix-turn-helix domain-containing protein</fullName>
    </submittedName>
</protein>
<dbReference type="Gene3D" id="1.10.260.40">
    <property type="entry name" value="lambda repressor-like DNA-binding domains"/>
    <property type="match status" value="1"/>
</dbReference>
<dbReference type="InterPro" id="IPR001387">
    <property type="entry name" value="Cro/C1-type_HTH"/>
</dbReference>
<reference evidence="2 3" key="1">
    <citation type="submission" date="2021-05" db="EMBL/GenBank/DDBJ databases">
        <title>A Polyphasic approach of four new species of the genus Ohtaekwangia: Ohtaekwangia histidinii sp. nov., Ohtaekwangia cretensis sp. nov., Ohtaekwangia indiensis sp. nov., Ohtaekwangia reichenbachii sp. nov. from diverse environment.</title>
        <authorList>
            <person name="Octaviana S."/>
        </authorList>
    </citation>
    <scope>NUCLEOTIDE SEQUENCE [LARGE SCALE GENOMIC DNA]</scope>
    <source>
        <strain evidence="2 3">PWU20</strain>
    </source>
</reference>
<name>A0ABS5W1S9_9BACT</name>
<dbReference type="EMBL" id="JAHESD010000090">
    <property type="protein sequence ID" value="MBT1706201.1"/>
    <property type="molecule type" value="Genomic_DNA"/>
</dbReference>
<proteinExistence type="predicted"/>
<evidence type="ECO:0000313" key="2">
    <source>
        <dbReference type="EMBL" id="MBT1706201.1"/>
    </source>
</evidence>
<gene>
    <name evidence="2" type="ORF">KK060_23130</name>
</gene>
<organism evidence="2 3">
    <name type="scientific">Chryseosolibacter indicus</name>
    <dbReference type="NCBI Taxonomy" id="2782351"/>
    <lineage>
        <taxon>Bacteria</taxon>
        <taxon>Pseudomonadati</taxon>
        <taxon>Bacteroidota</taxon>
        <taxon>Cytophagia</taxon>
        <taxon>Cytophagales</taxon>
        <taxon>Chryseotaleaceae</taxon>
        <taxon>Chryseosolibacter</taxon>
    </lineage>
</organism>